<dbReference type="SUPFAM" id="SSF47413">
    <property type="entry name" value="lambda repressor-like DNA-binding domains"/>
    <property type="match status" value="1"/>
</dbReference>
<organism evidence="1">
    <name type="scientific">hydrothermal vent metagenome</name>
    <dbReference type="NCBI Taxonomy" id="652676"/>
    <lineage>
        <taxon>unclassified sequences</taxon>
        <taxon>metagenomes</taxon>
        <taxon>ecological metagenomes</taxon>
    </lineage>
</organism>
<dbReference type="AlphaFoldDB" id="A0A1W1EF61"/>
<name>A0A1W1EF61_9ZZZZ</name>
<reference evidence="1" key="1">
    <citation type="submission" date="2016-10" db="EMBL/GenBank/DDBJ databases">
        <authorList>
            <person name="de Groot N.N."/>
        </authorList>
    </citation>
    <scope>NUCLEOTIDE SEQUENCE</scope>
</reference>
<dbReference type="CDD" id="cd00093">
    <property type="entry name" value="HTH_XRE"/>
    <property type="match status" value="1"/>
</dbReference>
<dbReference type="InterPro" id="IPR010982">
    <property type="entry name" value="Lambda_DNA-bd_dom_sf"/>
</dbReference>
<gene>
    <name evidence="1" type="ORF">MNB_SV-5-433</name>
</gene>
<dbReference type="GO" id="GO:0003677">
    <property type="term" value="F:DNA binding"/>
    <property type="evidence" value="ECO:0007669"/>
    <property type="project" value="InterPro"/>
</dbReference>
<protein>
    <recommendedName>
        <fullName evidence="2">HTH cro/C1-type domain-containing protein</fullName>
    </recommendedName>
</protein>
<dbReference type="EMBL" id="FPKX01000057">
    <property type="protein sequence ID" value="SFZ98651.1"/>
    <property type="molecule type" value="Genomic_DNA"/>
</dbReference>
<sequence>MQFGEYLKLCREESNLTQKQLVDELYNHDIENFSGLDTNTLGKWERGATKPKATKQISILKYFQDFFNLPLPCLNLYNEDQIKKLILKKEIKNLFGSTKHMIYNFPSEMMSCEDIDVYLLRDSARITPVIESSTHFQQTDNSDFINLSYEKTKEFALHPDTFFLACDYKGHGLGWMFCMKIKVDVFQKLMNFEMKKSDITVEDIASYDEEGSMLLGSYFAMNVKAASMLVLRYYIYLIENQHTIKEMGGSTTSSEASKFFQNMNLKRYTTTETDSKQIVSYRQTIKDFFTSDISIQILFSKDSSIEE</sequence>
<proteinExistence type="predicted"/>
<dbReference type="Gene3D" id="1.10.260.40">
    <property type="entry name" value="lambda repressor-like DNA-binding domains"/>
    <property type="match status" value="1"/>
</dbReference>
<evidence type="ECO:0000313" key="1">
    <source>
        <dbReference type="EMBL" id="SFZ98651.1"/>
    </source>
</evidence>
<evidence type="ECO:0008006" key="2">
    <source>
        <dbReference type="Google" id="ProtNLM"/>
    </source>
</evidence>
<dbReference type="InterPro" id="IPR001387">
    <property type="entry name" value="Cro/C1-type_HTH"/>
</dbReference>
<accession>A0A1W1EF61</accession>